<dbReference type="Proteomes" id="UP001152885">
    <property type="component" value="Unassembled WGS sequence"/>
</dbReference>
<dbReference type="InterPro" id="IPR013922">
    <property type="entry name" value="Cyclin_PHO80-like"/>
</dbReference>
<dbReference type="GO" id="GO:0000307">
    <property type="term" value="C:cyclin-dependent protein kinase holoenzyme complex"/>
    <property type="evidence" value="ECO:0007669"/>
    <property type="project" value="UniProtKB-ARBA"/>
</dbReference>
<dbReference type="Gene3D" id="1.10.472.10">
    <property type="entry name" value="Cyclin-like"/>
    <property type="match status" value="1"/>
</dbReference>
<dbReference type="GO" id="GO:0005634">
    <property type="term" value="C:nucleus"/>
    <property type="evidence" value="ECO:0007669"/>
    <property type="project" value="TreeGrafter"/>
</dbReference>
<reference evidence="1" key="1">
    <citation type="submission" date="2022-12" db="EMBL/GenBank/DDBJ databases">
        <authorList>
            <person name="Brejova B."/>
        </authorList>
    </citation>
    <scope>NUCLEOTIDE SEQUENCE</scope>
</reference>
<name>A0A9W4XEM5_9ASCO</name>
<sequence length="296" mass="35218">MFQHQIIYNNLGNTYGNTYYQQPQIQSKVVTGGIEENVQYNMDTMANFIAWCSYGILKQEYNSSASNISRSISAILYATRLPTSSIIIALEYLNQRFSKHNTYLKNEQIFEFIVIALILANKFNDDNTFTNKSWSGACHLDLLLINQLEREWLEEIKFSLSTTQFESNILVLEECWETYKLRQEETSLNSSPIKYNHSPTNSINNNIEPNYYFTSNTNSNYNYYNSSPIYQQPPYNNNHHYYQLQHHQQQQQQQQLQHHFHHQYHQQQQPIWYDPAIQSIHFNPYYKNYNDYNVAC</sequence>
<evidence type="ECO:0000313" key="2">
    <source>
        <dbReference type="Proteomes" id="UP001152885"/>
    </source>
</evidence>
<dbReference type="PANTHER" id="PTHR15615">
    <property type="match status" value="1"/>
</dbReference>
<comment type="caution">
    <text evidence="1">The sequence shown here is derived from an EMBL/GenBank/DDBJ whole genome shotgun (WGS) entry which is preliminary data.</text>
</comment>
<dbReference type="AlphaFoldDB" id="A0A9W4XEM5"/>
<dbReference type="CDD" id="cd20557">
    <property type="entry name" value="CYCLIN_ScPCL1-like"/>
    <property type="match status" value="1"/>
</dbReference>
<dbReference type="GO" id="GO:0016538">
    <property type="term" value="F:cyclin-dependent protein serine/threonine kinase regulator activity"/>
    <property type="evidence" value="ECO:0007669"/>
    <property type="project" value="TreeGrafter"/>
</dbReference>
<organism evidence="1 2">
    <name type="scientific">Candida verbasci</name>
    <dbReference type="NCBI Taxonomy" id="1227364"/>
    <lineage>
        <taxon>Eukaryota</taxon>
        <taxon>Fungi</taxon>
        <taxon>Dikarya</taxon>
        <taxon>Ascomycota</taxon>
        <taxon>Saccharomycotina</taxon>
        <taxon>Pichiomycetes</taxon>
        <taxon>Debaryomycetaceae</taxon>
        <taxon>Candida/Lodderomyces clade</taxon>
        <taxon>Candida</taxon>
    </lineage>
</organism>
<protein>
    <recommendedName>
        <fullName evidence="3">Cyclin N-terminal domain-containing protein</fullName>
    </recommendedName>
</protein>
<evidence type="ECO:0000313" key="1">
    <source>
        <dbReference type="EMBL" id="CAI5755777.1"/>
    </source>
</evidence>
<dbReference type="OrthoDB" id="244495at2759"/>
<dbReference type="EMBL" id="CANTUO010000001">
    <property type="protein sequence ID" value="CAI5755777.1"/>
    <property type="molecule type" value="Genomic_DNA"/>
</dbReference>
<dbReference type="PANTHER" id="PTHR15615:SF27">
    <property type="entry name" value="PHO85 CYCLIN CLG1"/>
    <property type="match status" value="1"/>
</dbReference>
<proteinExistence type="predicted"/>
<gene>
    <name evidence="1" type="ORF">CANVERA_P0293</name>
</gene>
<evidence type="ECO:0008006" key="3">
    <source>
        <dbReference type="Google" id="ProtNLM"/>
    </source>
</evidence>
<accession>A0A9W4XEM5</accession>
<dbReference type="GO" id="GO:0019901">
    <property type="term" value="F:protein kinase binding"/>
    <property type="evidence" value="ECO:0007669"/>
    <property type="project" value="InterPro"/>
</dbReference>
<keyword evidence="2" id="KW-1185">Reference proteome</keyword>